<dbReference type="Pfam" id="PF00293">
    <property type="entry name" value="NUDIX"/>
    <property type="match status" value="1"/>
</dbReference>
<feature type="domain" description="Nudix hydrolase" evidence="1">
    <location>
        <begin position="9"/>
        <end position="175"/>
    </location>
</feature>
<dbReference type="Proteomes" id="UP000002218">
    <property type="component" value="Chromosome"/>
</dbReference>
<dbReference type="InterPro" id="IPR000086">
    <property type="entry name" value="NUDIX_hydrolase_dom"/>
</dbReference>
<sequence>MVSESIQPPVRLGTRVAYRNPWLSVREDTLVLADGSTGIYGVVEKADYALIIPEENGGFHLVEQFRHAVGRRSWEFPMGGWAVGKSGDPEQLARQELLEETGLTAGQWRCLTGRLHGSTGFCSQGFAVWHATELTPGPPDRELTEADMVHAFVTEDEFRRMIADGEIFDAPTIAAYGLLRMVG</sequence>
<accession>C8XHK5</accession>
<dbReference type="AlphaFoldDB" id="C8XHK5"/>
<dbReference type="RefSeq" id="WP_015749133.1">
    <property type="nucleotide sequence ID" value="NC_013235.1"/>
</dbReference>
<proteinExistence type="predicted"/>
<evidence type="ECO:0000313" key="2">
    <source>
        <dbReference type="EMBL" id="ACV80308.1"/>
    </source>
</evidence>
<reference evidence="2 3" key="2">
    <citation type="journal article" date="2010" name="Stand. Genomic Sci.">
        <title>Complete genome sequence of Nakamurella multipartita type strain (Y-104).</title>
        <authorList>
            <person name="Tice H."/>
            <person name="Mayilraj S."/>
            <person name="Sims D."/>
            <person name="Lapidus A."/>
            <person name="Nolan M."/>
            <person name="Lucas S."/>
            <person name="Glavina Del Rio T."/>
            <person name="Copeland A."/>
            <person name="Cheng J.F."/>
            <person name="Meincke L."/>
            <person name="Bruce D."/>
            <person name="Goodwin L."/>
            <person name="Pitluck S."/>
            <person name="Ivanova N."/>
            <person name="Mavromatis K."/>
            <person name="Ovchinnikova G."/>
            <person name="Pati A."/>
            <person name="Chen A."/>
            <person name="Palaniappan K."/>
            <person name="Land M."/>
            <person name="Hauser L."/>
            <person name="Chang Y.J."/>
            <person name="Jeffries C.D."/>
            <person name="Detter J.C."/>
            <person name="Brettin T."/>
            <person name="Rohde M."/>
            <person name="Goker M."/>
            <person name="Bristow J."/>
            <person name="Eisen J.A."/>
            <person name="Markowitz V."/>
            <person name="Hugenholtz P."/>
            <person name="Kyrpides N.C."/>
            <person name="Klenk H.P."/>
            <person name="Chen F."/>
        </authorList>
    </citation>
    <scope>NUCLEOTIDE SEQUENCE [LARGE SCALE GENOMIC DNA]</scope>
    <source>
        <strain evidence="3">ATCC 700099 / DSM 44233 / CIP 104796 / JCM 9543 / NBRC 105858 / Y-104</strain>
    </source>
</reference>
<dbReference type="Gene3D" id="3.90.79.10">
    <property type="entry name" value="Nucleoside Triphosphate Pyrophosphohydrolase"/>
    <property type="match status" value="1"/>
</dbReference>
<dbReference type="HOGENOM" id="CLU_062658_5_2_11"/>
<dbReference type="InterPro" id="IPR015797">
    <property type="entry name" value="NUDIX_hydrolase-like_dom_sf"/>
</dbReference>
<dbReference type="OrthoDB" id="177518at2"/>
<dbReference type="eggNOG" id="COG0494">
    <property type="taxonomic scope" value="Bacteria"/>
</dbReference>
<evidence type="ECO:0000259" key="1">
    <source>
        <dbReference type="PROSITE" id="PS51462"/>
    </source>
</evidence>
<protein>
    <submittedName>
        <fullName evidence="2">NUDIX hydrolase</fullName>
    </submittedName>
</protein>
<gene>
    <name evidence="2" type="ordered locus">Namu_4016</name>
</gene>
<dbReference type="PROSITE" id="PS51462">
    <property type="entry name" value="NUDIX"/>
    <property type="match status" value="1"/>
</dbReference>
<dbReference type="InParanoid" id="C8XHK5"/>
<dbReference type="STRING" id="479431.Namu_4016"/>
<reference evidence="3" key="1">
    <citation type="submission" date="2009-09" db="EMBL/GenBank/DDBJ databases">
        <title>The complete genome of Nakamurella multipartita DSM 44233.</title>
        <authorList>
            <consortium name="US DOE Joint Genome Institute (JGI-PGF)"/>
            <person name="Lucas S."/>
            <person name="Copeland A."/>
            <person name="Lapidus A."/>
            <person name="Glavina del Rio T."/>
            <person name="Dalin E."/>
            <person name="Tice H."/>
            <person name="Bruce D."/>
            <person name="Goodwin L."/>
            <person name="Pitluck S."/>
            <person name="Kyrpides N."/>
            <person name="Mavromatis K."/>
            <person name="Ivanova N."/>
            <person name="Ovchinnikova G."/>
            <person name="Sims D."/>
            <person name="Meincke L."/>
            <person name="Brettin T."/>
            <person name="Detter J.C."/>
            <person name="Han C."/>
            <person name="Larimer F."/>
            <person name="Land M."/>
            <person name="Hauser L."/>
            <person name="Markowitz V."/>
            <person name="Cheng J.-F."/>
            <person name="Hugenholtz P."/>
            <person name="Woyke T."/>
            <person name="Wu D."/>
            <person name="Klenk H.-P."/>
            <person name="Eisen J.A."/>
        </authorList>
    </citation>
    <scope>NUCLEOTIDE SEQUENCE [LARGE SCALE GENOMIC DNA]</scope>
    <source>
        <strain evidence="3">ATCC 700099 / DSM 44233 / CIP 104796 / JCM 9543 / NBRC 105858 / Y-104</strain>
    </source>
</reference>
<organism evidence="2 3">
    <name type="scientific">Nakamurella multipartita (strain ATCC 700099 / DSM 44233 / CIP 104796 / JCM 9543 / NBRC 105858 / Y-104)</name>
    <name type="common">Microsphaera multipartita</name>
    <dbReference type="NCBI Taxonomy" id="479431"/>
    <lineage>
        <taxon>Bacteria</taxon>
        <taxon>Bacillati</taxon>
        <taxon>Actinomycetota</taxon>
        <taxon>Actinomycetes</taxon>
        <taxon>Nakamurellales</taxon>
        <taxon>Nakamurellaceae</taxon>
        <taxon>Nakamurella</taxon>
    </lineage>
</organism>
<dbReference type="GO" id="GO:0016787">
    <property type="term" value="F:hydrolase activity"/>
    <property type="evidence" value="ECO:0007669"/>
    <property type="project" value="UniProtKB-KW"/>
</dbReference>
<dbReference type="SUPFAM" id="SSF55811">
    <property type="entry name" value="Nudix"/>
    <property type="match status" value="1"/>
</dbReference>
<evidence type="ECO:0000313" key="3">
    <source>
        <dbReference type="Proteomes" id="UP000002218"/>
    </source>
</evidence>
<keyword evidence="2" id="KW-0378">Hydrolase</keyword>
<dbReference type="KEGG" id="nml:Namu_4016"/>
<keyword evidence="3" id="KW-1185">Reference proteome</keyword>
<dbReference type="EMBL" id="CP001737">
    <property type="protein sequence ID" value="ACV80308.1"/>
    <property type="molecule type" value="Genomic_DNA"/>
</dbReference>
<dbReference type="CDD" id="cd24161">
    <property type="entry name" value="NUDIX_ADPRase_Ndx2"/>
    <property type="match status" value="1"/>
</dbReference>
<name>C8XHK5_NAKMY</name>